<sequence length="176" mass="18732">MPMEMENASGKRLTLGDQKGLPTLLLLYKKGPVLLLEHIAKGQLGAQLVTLEKAAVKKPWQTTGALACLATAGWPPLTEGPGAAQGMGPAATSTRVPWGLLPQQRKEKVGGFALCTAGAARLACCNVPLSSAQMNCMKKALIFAPSSYPSITDYYGNTEMFYGFQLKTVILSTMEK</sequence>
<dbReference type="EMBL" id="KB742931">
    <property type="protein sequence ID" value="EOB02752.1"/>
    <property type="molecule type" value="Genomic_DNA"/>
</dbReference>
<protein>
    <submittedName>
        <fullName evidence="1">Uncharacterized protein</fullName>
    </submittedName>
</protein>
<evidence type="ECO:0000313" key="2">
    <source>
        <dbReference type="Proteomes" id="UP000296049"/>
    </source>
</evidence>
<dbReference type="AlphaFoldDB" id="R0JZJ4"/>
<dbReference type="Proteomes" id="UP000296049">
    <property type="component" value="Unassembled WGS sequence"/>
</dbReference>
<evidence type="ECO:0000313" key="1">
    <source>
        <dbReference type="EMBL" id="EOB02752.1"/>
    </source>
</evidence>
<accession>R0JZJ4</accession>
<reference evidence="2" key="1">
    <citation type="journal article" date="2013" name="Nat. Genet.">
        <title>The duck genome and transcriptome provide insight into an avian influenza virus reservoir species.</title>
        <authorList>
            <person name="Huang Y."/>
            <person name="Li Y."/>
            <person name="Burt D.W."/>
            <person name="Chen H."/>
            <person name="Zhang Y."/>
            <person name="Qian W."/>
            <person name="Kim H."/>
            <person name="Gan S."/>
            <person name="Zhao Y."/>
            <person name="Li J."/>
            <person name="Yi K."/>
            <person name="Feng H."/>
            <person name="Zhu P."/>
            <person name="Li B."/>
            <person name="Liu Q."/>
            <person name="Fairley S."/>
            <person name="Magor K.E."/>
            <person name="Du Z."/>
            <person name="Hu X."/>
            <person name="Goodman L."/>
            <person name="Tafer H."/>
            <person name="Vignal A."/>
            <person name="Lee T."/>
            <person name="Kim K.W."/>
            <person name="Sheng Z."/>
            <person name="An Y."/>
            <person name="Searle S."/>
            <person name="Herrero J."/>
            <person name="Groenen M.A."/>
            <person name="Crooijmans R.P."/>
            <person name="Faraut T."/>
            <person name="Cai Q."/>
            <person name="Webster R.G."/>
            <person name="Aldridge J.R."/>
            <person name="Warren W.C."/>
            <person name="Bartschat S."/>
            <person name="Kehr S."/>
            <person name="Marz M."/>
            <person name="Stadler P.F."/>
            <person name="Smith J."/>
            <person name="Kraus R.H."/>
            <person name="Zhao Y."/>
            <person name="Ren L."/>
            <person name="Fei J."/>
            <person name="Morisson M."/>
            <person name="Kaiser P."/>
            <person name="Griffin D.K."/>
            <person name="Rao M."/>
            <person name="Pitel F."/>
            <person name="Wang J."/>
            <person name="Li N."/>
        </authorList>
    </citation>
    <scope>NUCLEOTIDE SEQUENCE [LARGE SCALE GENOMIC DNA]</scope>
</reference>
<organism evidence="1 2">
    <name type="scientific">Anas platyrhynchos</name>
    <name type="common">Mallard</name>
    <name type="synonym">Anas boschas</name>
    <dbReference type="NCBI Taxonomy" id="8839"/>
    <lineage>
        <taxon>Eukaryota</taxon>
        <taxon>Metazoa</taxon>
        <taxon>Chordata</taxon>
        <taxon>Craniata</taxon>
        <taxon>Vertebrata</taxon>
        <taxon>Euteleostomi</taxon>
        <taxon>Archelosauria</taxon>
        <taxon>Archosauria</taxon>
        <taxon>Dinosauria</taxon>
        <taxon>Saurischia</taxon>
        <taxon>Theropoda</taxon>
        <taxon>Coelurosauria</taxon>
        <taxon>Aves</taxon>
        <taxon>Neognathae</taxon>
        <taxon>Galloanserae</taxon>
        <taxon>Anseriformes</taxon>
        <taxon>Anatidae</taxon>
        <taxon>Anatinae</taxon>
        <taxon>Anas</taxon>
    </lineage>
</organism>
<name>R0JZJ4_ANAPL</name>
<keyword evidence="2" id="KW-1185">Reference proteome</keyword>
<proteinExistence type="predicted"/>
<gene>
    <name evidence="1" type="ORF">Anapl_01630</name>
</gene>